<evidence type="ECO:0000313" key="1">
    <source>
        <dbReference type="EMBL" id="GAH69994.1"/>
    </source>
</evidence>
<reference evidence="1" key="1">
    <citation type="journal article" date="2014" name="Front. Microbiol.">
        <title>High frequency of phylogenetically diverse reductive dehalogenase-homologous genes in deep subseafloor sedimentary metagenomes.</title>
        <authorList>
            <person name="Kawai M."/>
            <person name="Futagami T."/>
            <person name="Toyoda A."/>
            <person name="Takaki Y."/>
            <person name="Nishi S."/>
            <person name="Hori S."/>
            <person name="Arai W."/>
            <person name="Tsubouchi T."/>
            <person name="Morono Y."/>
            <person name="Uchiyama I."/>
            <person name="Ito T."/>
            <person name="Fujiyama A."/>
            <person name="Inagaki F."/>
            <person name="Takami H."/>
        </authorList>
    </citation>
    <scope>NUCLEOTIDE SEQUENCE</scope>
    <source>
        <strain evidence="1">Expedition CK06-06</strain>
    </source>
</reference>
<dbReference type="SUPFAM" id="SSF52242">
    <property type="entry name" value="Cobalamin (vitamin B12)-binding domain"/>
    <property type="match status" value="1"/>
</dbReference>
<dbReference type="GO" id="GO:0031419">
    <property type="term" value="F:cobalamin binding"/>
    <property type="evidence" value="ECO:0007669"/>
    <property type="project" value="InterPro"/>
</dbReference>
<organism evidence="1">
    <name type="scientific">marine sediment metagenome</name>
    <dbReference type="NCBI Taxonomy" id="412755"/>
    <lineage>
        <taxon>unclassified sequences</taxon>
        <taxon>metagenomes</taxon>
        <taxon>ecological metagenomes</taxon>
    </lineage>
</organism>
<evidence type="ECO:0008006" key="2">
    <source>
        <dbReference type="Google" id="ProtNLM"/>
    </source>
</evidence>
<comment type="caution">
    <text evidence="1">The sequence shown here is derived from an EMBL/GenBank/DDBJ whole genome shotgun (WGS) entry which is preliminary data.</text>
</comment>
<accession>X1IV83</accession>
<dbReference type="GO" id="GO:0046872">
    <property type="term" value="F:metal ion binding"/>
    <property type="evidence" value="ECO:0007669"/>
    <property type="project" value="InterPro"/>
</dbReference>
<feature type="non-terminal residue" evidence="1">
    <location>
        <position position="1"/>
    </location>
</feature>
<dbReference type="EMBL" id="BARU01034997">
    <property type="protein sequence ID" value="GAH69994.1"/>
    <property type="molecule type" value="Genomic_DNA"/>
</dbReference>
<dbReference type="AlphaFoldDB" id="X1IV83"/>
<proteinExistence type="predicted"/>
<protein>
    <recommendedName>
        <fullName evidence="2">B12-binding domain-containing protein</fullName>
    </recommendedName>
</protein>
<gene>
    <name evidence="1" type="ORF">S03H2_54849</name>
</gene>
<name>X1IV83_9ZZZZ</name>
<dbReference type="Gene3D" id="3.40.50.280">
    <property type="entry name" value="Cobalamin-binding domain"/>
    <property type="match status" value="1"/>
</dbReference>
<sequence length="44" mass="4688">RDKVKVMIGGGQMSEEIKKYTGADAYGKDAMAGVTLAKKWVGAK</sequence>
<dbReference type="InterPro" id="IPR036724">
    <property type="entry name" value="Cobalamin-bd_sf"/>
</dbReference>